<evidence type="ECO:0000313" key="2">
    <source>
        <dbReference type="Proteomes" id="UP000215914"/>
    </source>
</evidence>
<accession>A0A9K3EGY3</accession>
<dbReference type="AlphaFoldDB" id="A0A9K3EGY3"/>
<reference evidence="1" key="2">
    <citation type="submission" date="2020-06" db="EMBL/GenBank/DDBJ databases">
        <title>Helianthus annuus Genome sequencing and assembly Release 2.</title>
        <authorList>
            <person name="Gouzy J."/>
            <person name="Langlade N."/>
            <person name="Munos S."/>
        </authorList>
    </citation>
    <scope>NUCLEOTIDE SEQUENCE</scope>
    <source>
        <tissue evidence="1">Leaves</tissue>
    </source>
</reference>
<gene>
    <name evidence="1" type="ORF">HanXRQr2_Chr13g0587481</name>
</gene>
<reference evidence="1" key="1">
    <citation type="journal article" date="2017" name="Nature">
        <title>The sunflower genome provides insights into oil metabolism, flowering and Asterid evolution.</title>
        <authorList>
            <person name="Badouin H."/>
            <person name="Gouzy J."/>
            <person name="Grassa C.J."/>
            <person name="Murat F."/>
            <person name="Staton S.E."/>
            <person name="Cottret L."/>
            <person name="Lelandais-Briere C."/>
            <person name="Owens G.L."/>
            <person name="Carrere S."/>
            <person name="Mayjonade B."/>
            <person name="Legrand L."/>
            <person name="Gill N."/>
            <person name="Kane N.C."/>
            <person name="Bowers J.E."/>
            <person name="Hubner S."/>
            <person name="Bellec A."/>
            <person name="Berard A."/>
            <person name="Berges H."/>
            <person name="Blanchet N."/>
            <person name="Boniface M.C."/>
            <person name="Brunel D."/>
            <person name="Catrice O."/>
            <person name="Chaidir N."/>
            <person name="Claudel C."/>
            <person name="Donnadieu C."/>
            <person name="Faraut T."/>
            <person name="Fievet G."/>
            <person name="Helmstetter N."/>
            <person name="King M."/>
            <person name="Knapp S.J."/>
            <person name="Lai Z."/>
            <person name="Le Paslier M.C."/>
            <person name="Lippi Y."/>
            <person name="Lorenzon L."/>
            <person name="Mandel J.R."/>
            <person name="Marage G."/>
            <person name="Marchand G."/>
            <person name="Marquand E."/>
            <person name="Bret-Mestries E."/>
            <person name="Morien E."/>
            <person name="Nambeesan S."/>
            <person name="Nguyen T."/>
            <person name="Pegot-Espagnet P."/>
            <person name="Pouilly N."/>
            <person name="Raftis F."/>
            <person name="Sallet E."/>
            <person name="Schiex T."/>
            <person name="Thomas J."/>
            <person name="Vandecasteele C."/>
            <person name="Vares D."/>
            <person name="Vear F."/>
            <person name="Vautrin S."/>
            <person name="Crespi M."/>
            <person name="Mangin B."/>
            <person name="Burke J.M."/>
            <person name="Salse J."/>
            <person name="Munos S."/>
            <person name="Vincourt P."/>
            <person name="Rieseberg L.H."/>
            <person name="Langlade N.B."/>
        </authorList>
    </citation>
    <scope>NUCLEOTIDE SEQUENCE</scope>
    <source>
        <tissue evidence="1">Leaves</tissue>
    </source>
</reference>
<dbReference type="EMBL" id="MNCJ02000328">
    <property type="protein sequence ID" value="KAF5773332.1"/>
    <property type="molecule type" value="Genomic_DNA"/>
</dbReference>
<proteinExistence type="predicted"/>
<sequence>MQNGCSVFPFLVLESFSFKYISFLFLDDLKISIFELFGVESVTKVGLISV</sequence>
<keyword evidence="2" id="KW-1185">Reference proteome</keyword>
<comment type="caution">
    <text evidence="1">The sequence shown here is derived from an EMBL/GenBank/DDBJ whole genome shotgun (WGS) entry which is preliminary data.</text>
</comment>
<name>A0A9K3EGY3_HELAN</name>
<dbReference type="Gramene" id="mRNA:HanXRQr2_Chr13g0587481">
    <property type="protein sequence ID" value="CDS:HanXRQr2_Chr13g0587481.1"/>
    <property type="gene ID" value="HanXRQr2_Chr13g0587481"/>
</dbReference>
<dbReference type="Proteomes" id="UP000215914">
    <property type="component" value="Unassembled WGS sequence"/>
</dbReference>
<protein>
    <submittedName>
        <fullName evidence="1">Uncharacterized protein</fullName>
    </submittedName>
</protein>
<evidence type="ECO:0000313" key="1">
    <source>
        <dbReference type="EMBL" id="KAF5773332.1"/>
    </source>
</evidence>
<organism evidence="1 2">
    <name type="scientific">Helianthus annuus</name>
    <name type="common">Common sunflower</name>
    <dbReference type="NCBI Taxonomy" id="4232"/>
    <lineage>
        <taxon>Eukaryota</taxon>
        <taxon>Viridiplantae</taxon>
        <taxon>Streptophyta</taxon>
        <taxon>Embryophyta</taxon>
        <taxon>Tracheophyta</taxon>
        <taxon>Spermatophyta</taxon>
        <taxon>Magnoliopsida</taxon>
        <taxon>eudicotyledons</taxon>
        <taxon>Gunneridae</taxon>
        <taxon>Pentapetalae</taxon>
        <taxon>asterids</taxon>
        <taxon>campanulids</taxon>
        <taxon>Asterales</taxon>
        <taxon>Asteraceae</taxon>
        <taxon>Asteroideae</taxon>
        <taxon>Heliantheae alliance</taxon>
        <taxon>Heliantheae</taxon>
        <taxon>Helianthus</taxon>
    </lineage>
</organism>